<feature type="signal peptide" evidence="1">
    <location>
        <begin position="1"/>
        <end position="18"/>
    </location>
</feature>
<evidence type="ECO:0000313" key="2">
    <source>
        <dbReference type="EMBL" id="MEQ2168609.1"/>
    </source>
</evidence>
<gene>
    <name evidence="2" type="ORF">GOODEAATRI_016509</name>
</gene>
<protein>
    <recommendedName>
        <fullName evidence="4">Secreted protein</fullName>
    </recommendedName>
</protein>
<keyword evidence="3" id="KW-1185">Reference proteome</keyword>
<feature type="chain" id="PRO_5047261218" description="Secreted protein" evidence="1">
    <location>
        <begin position="19"/>
        <end position="119"/>
    </location>
</feature>
<reference evidence="2 3" key="1">
    <citation type="submission" date="2021-06" db="EMBL/GenBank/DDBJ databases">
        <authorList>
            <person name="Palmer J.M."/>
        </authorList>
    </citation>
    <scope>NUCLEOTIDE SEQUENCE [LARGE SCALE GENOMIC DNA]</scope>
    <source>
        <strain evidence="2 3">GA_2019</strain>
        <tissue evidence="2">Muscle</tissue>
    </source>
</reference>
<dbReference type="EMBL" id="JAHRIO010031267">
    <property type="protein sequence ID" value="MEQ2168609.1"/>
    <property type="molecule type" value="Genomic_DNA"/>
</dbReference>
<organism evidence="2 3">
    <name type="scientific">Goodea atripinnis</name>
    <dbReference type="NCBI Taxonomy" id="208336"/>
    <lineage>
        <taxon>Eukaryota</taxon>
        <taxon>Metazoa</taxon>
        <taxon>Chordata</taxon>
        <taxon>Craniata</taxon>
        <taxon>Vertebrata</taxon>
        <taxon>Euteleostomi</taxon>
        <taxon>Actinopterygii</taxon>
        <taxon>Neopterygii</taxon>
        <taxon>Teleostei</taxon>
        <taxon>Neoteleostei</taxon>
        <taxon>Acanthomorphata</taxon>
        <taxon>Ovalentaria</taxon>
        <taxon>Atherinomorphae</taxon>
        <taxon>Cyprinodontiformes</taxon>
        <taxon>Goodeidae</taxon>
        <taxon>Goodea</taxon>
    </lineage>
</organism>
<accession>A0ABV0NB12</accession>
<evidence type="ECO:0000256" key="1">
    <source>
        <dbReference type="SAM" id="SignalP"/>
    </source>
</evidence>
<sequence length="119" mass="13491">MCVVYPLFLWGILLRCHAGQGFVQKRSSCRVRNVLLDFISHSCPRCCGVRLCHCFVCLYELAAEKNSVPPYKQTLCIRGSNVFVALVLSLTNMFTVEREGTPKQTGTHFQTFLQRMLAS</sequence>
<evidence type="ECO:0000313" key="3">
    <source>
        <dbReference type="Proteomes" id="UP001476798"/>
    </source>
</evidence>
<keyword evidence="1" id="KW-0732">Signal</keyword>
<comment type="caution">
    <text evidence="2">The sequence shown here is derived from an EMBL/GenBank/DDBJ whole genome shotgun (WGS) entry which is preliminary data.</text>
</comment>
<name>A0ABV0NB12_9TELE</name>
<evidence type="ECO:0008006" key="4">
    <source>
        <dbReference type="Google" id="ProtNLM"/>
    </source>
</evidence>
<proteinExistence type="predicted"/>
<dbReference type="Proteomes" id="UP001476798">
    <property type="component" value="Unassembled WGS sequence"/>
</dbReference>